<evidence type="ECO:0000313" key="5">
    <source>
        <dbReference type="EMBL" id="JAC35588.1"/>
    </source>
</evidence>
<keyword evidence="3" id="KW-0812">Transmembrane</keyword>
<dbReference type="OrthoDB" id="1103324at2759"/>
<feature type="chain" id="PRO_5001561210" evidence="4">
    <location>
        <begin position="25"/>
        <end position="177"/>
    </location>
</feature>
<gene>
    <name evidence="5" type="primary">CP304</name>
</gene>
<sequence length="177" mass="20121">MLTEILLFICAVVCLCLSYRYAVGRPEGFPPGPPRIPFFGSYLFMMLANAKYLHKGVLKFSKWYKSDIVGFHVGPFPVVAVHNVEGVREVLNRKEFDGRAQVYLGEMRTPCKKFWAFSFVKGPSGRNNVASYCVIYATMASVAVSPNWNQSFKRRSPICWISYVRGLSIRMNMNSPK</sequence>
<reference evidence="5" key="1">
    <citation type="journal article" date="2014" name="BMC Genomics">
        <title>Characterizing the developmental transcriptome of the oriental fruit fly, Bactrocera dorsalis (Diptera: Tephritidae) through comparative genomic analysis with Drosophila melanogaster utilizing modENCODE datasets.</title>
        <authorList>
            <person name="Geib S.M."/>
            <person name="Calla B."/>
            <person name="Hall B."/>
            <person name="Hou S."/>
            <person name="Manoukis N.C."/>
        </authorList>
    </citation>
    <scope>NUCLEOTIDE SEQUENCE</scope>
    <source>
        <strain evidence="5">Punador</strain>
    </source>
</reference>
<protein>
    <submittedName>
        <fullName evidence="5">Putative cytochrome P450 304a1</fullName>
    </submittedName>
</protein>
<proteinExistence type="inferred from homology"/>
<dbReference type="GO" id="GO:0020037">
    <property type="term" value="F:heme binding"/>
    <property type="evidence" value="ECO:0007669"/>
    <property type="project" value="InterPro"/>
</dbReference>
<dbReference type="GO" id="GO:0005506">
    <property type="term" value="F:iron ion binding"/>
    <property type="evidence" value="ECO:0007669"/>
    <property type="project" value="InterPro"/>
</dbReference>
<organism evidence="5">
    <name type="scientific">Bactrocera dorsalis</name>
    <name type="common">Oriental fruit fly</name>
    <name type="synonym">Dacus dorsalis</name>
    <dbReference type="NCBI Taxonomy" id="27457"/>
    <lineage>
        <taxon>Eukaryota</taxon>
        <taxon>Metazoa</taxon>
        <taxon>Ecdysozoa</taxon>
        <taxon>Arthropoda</taxon>
        <taxon>Hexapoda</taxon>
        <taxon>Insecta</taxon>
        <taxon>Pterygota</taxon>
        <taxon>Neoptera</taxon>
        <taxon>Endopterygota</taxon>
        <taxon>Diptera</taxon>
        <taxon>Brachycera</taxon>
        <taxon>Muscomorpha</taxon>
        <taxon>Tephritoidea</taxon>
        <taxon>Tephritidae</taxon>
        <taxon>Bactrocera</taxon>
        <taxon>Bactrocera</taxon>
    </lineage>
</organism>
<dbReference type="InterPro" id="IPR001128">
    <property type="entry name" value="Cyt_P450"/>
</dbReference>
<accession>A0A034V211</accession>
<dbReference type="EMBL" id="GAKP01023370">
    <property type="protein sequence ID" value="JAC35588.1"/>
    <property type="molecule type" value="Transcribed_RNA"/>
</dbReference>
<dbReference type="SUPFAM" id="SSF48264">
    <property type="entry name" value="Cytochrome P450"/>
    <property type="match status" value="1"/>
</dbReference>
<keyword evidence="2" id="KW-0503">Monooxygenase</keyword>
<keyword evidence="4" id="KW-0732">Signal</keyword>
<dbReference type="Pfam" id="PF00067">
    <property type="entry name" value="p450"/>
    <property type="match status" value="1"/>
</dbReference>
<dbReference type="GO" id="GO:0016705">
    <property type="term" value="F:oxidoreductase activity, acting on paired donors, with incorporation or reduction of molecular oxygen"/>
    <property type="evidence" value="ECO:0007669"/>
    <property type="project" value="InterPro"/>
</dbReference>
<evidence type="ECO:0000256" key="3">
    <source>
        <dbReference type="SAM" id="Phobius"/>
    </source>
</evidence>
<feature type="transmembrane region" description="Helical" evidence="3">
    <location>
        <begin position="36"/>
        <end position="53"/>
    </location>
</feature>
<name>A0A034V211_BACDO</name>
<dbReference type="AlphaFoldDB" id="A0A034V211"/>
<keyword evidence="3" id="KW-0472">Membrane</keyword>
<dbReference type="Gene3D" id="1.10.630.10">
    <property type="entry name" value="Cytochrome P450"/>
    <property type="match status" value="1"/>
</dbReference>
<keyword evidence="3" id="KW-1133">Transmembrane helix</keyword>
<evidence type="ECO:0000256" key="2">
    <source>
        <dbReference type="ARBA" id="ARBA00023033"/>
    </source>
</evidence>
<comment type="similarity">
    <text evidence="1">Belongs to the cytochrome P450 family.</text>
</comment>
<evidence type="ECO:0000256" key="1">
    <source>
        <dbReference type="ARBA" id="ARBA00010617"/>
    </source>
</evidence>
<keyword evidence="2" id="KW-0560">Oxidoreductase</keyword>
<dbReference type="InterPro" id="IPR036396">
    <property type="entry name" value="Cyt_P450_sf"/>
</dbReference>
<dbReference type="GO" id="GO:0004497">
    <property type="term" value="F:monooxygenase activity"/>
    <property type="evidence" value="ECO:0007669"/>
    <property type="project" value="UniProtKB-KW"/>
</dbReference>
<feature type="signal peptide" evidence="4">
    <location>
        <begin position="1"/>
        <end position="24"/>
    </location>
</feature>
<evidence type="ECO:0000256" key="4">
    <source>
        <dbReference type="SAM" id="SignalP"/>
    </source>
</evidence>